<evidence type="ECO:0000313" key="4">
    <source>
        <dbReference type="Proteomes" id="UP001229952"/>
    </source>
</evidence>
<dbReference type="Pfam" id="PF13560">
    <property type="entry name" value="HTH_31"/>
    <property type="match status" value="1"/>
</dbReference>
<sequence length="311" mass="34725">MLRERAEQNKRGRQHGRRPELADFLRSRRARVTPADVGMAPGFRRRTPGLRREEVAQLSGVGVTWYTWLEQGRPINASAQVLDAVARTLRLDPSEREHLYHLAEVAYIPGRQSDTIEVGQEVQGIIDALDPHPAVVYNTRYDVLATNAAYRDLFGVPEMMDTGIRNVLWVLFTVAEKDCPIVHRAQELPLMVATLRGGYGRHTGEPAWETFVAELSAASPYFDRLWRSGDVAPPGPRVKTFRHCAASAEIRMTSVSLSVNGLPECRIVAYTPADRESEQQMAALRARREVCPRDVVAGPGPTRAQKEDPAP</sequence>
<dbReference type="InterPro" id="IPR041413">
    <property type="entry name" value="MLTR_LBD"/>
</dbReference>
<feature type="domain" description="HTH cro/C1-type" evidence="2">
    <location>
        <begin position="24"/>
        <end position="96"/>
    </location>
</feature>
<organism evidence="3 4">
    <name type="scientific">Streptomyces laculatispora</name>
    <dbReference type="NCBI Taxonomy" id="887464"/>
    <lineage>
        <taxon>Bacteria</taxon>
        <taxon>Bacillati</taxon>
        <taxon>Actinomycetota</taxon>
        <taxon>Actinomycetes</taxon>
        <taxon>Kitasatosporales</taxon>
        <taxon>Streptomycetaceae</taxon>
        <taxon>Streptomyces</taxon>
    </lineage>
</organism>
<evidence type="ECO:0000259" key="2">
    <source>
        <dbReference type="SMART" id="SM00530"/>
    </source>
</evidence>
<dbReference type="PANTHER" id="PTHR35010">
    <property type="entry name" value="BLL4672 PROTEIN-RELATED"/>
    <property type="match status" value="1"/>
</dbReference>
<gene>
    <name evidence="3" type="ORF">P8A22_26465</name>
</gene>
<proteinExistence type="predicted"/>
<evidence type="ECO:0000256" key="1">
    <source>
        <dbReference type="SAM" id="MobiDB-lite"/>
    </source>
</evidence>
<dbReference type="CDD" id="cd00093">
    <property type="entry name" value="HTH_XRE"/>
    <property type="match status" value="1"/>
</dbReference>
<dbReference type="RefSeq" id="WP_306090744.1">
    <property type="nucleotide sequence ID" value="NZ_CP120992.1"/>
</dbReference>
<dbReference type="Pfam" id="PF17765">
    <property type="entry name" value="MLTR_LBD"/>
    <property type="match status" value="1"/>
</dbReference>
<dbReference type="InterPro" id="IPR001387">
    <property type="entry name" value="Cro/C1-type_HTH"/>
</dbReference>
<dbReference type="EMBL" id="CP120992">
    <property type="protein sequence ID" value="WLQ43158.1"/>
    <property type="molecule type" value="Genomic_DNA"/>
</dbReference>
<dbReference type="InterPro" id="IPR010982">
    <property type="entry name" value="Lambda_DNA-bd_dom_sf"/>
</dbReference>
<dbReference type="Proteomes" id="UP001229952">
    <property type="component" value="Chromosome"/>
</dbReference>
<dbReference type="SMART" id="SM00530">
    <property type="entry name" value="HTH_XRE"/>
    <property type="match status" value="1"/>
</dbReference>
<name>A0ABY9I8G9_9ACTN</name>
<protein>
    <submittedName>
        <fullName evidence="3">Helix-turn-helix transcriptional regulator</fullName>
    </submittedName>
</protein>
<dbReference type="SUPFAM" id="SSF47413">
    <property type="entry name" value="lambda repressor-like DNA-binding domains"/>
    <property type="match status" value="1"/>
</dbReference>
<reference evidence="3 4" key="1">
    <citation type="submission" date="2023-03" db="EMBL/GenBank/DDBJ databases">
        <title>Isolation and description of six Streptomyces strains from soil environments, able to metabolize different microbial glucans.</title>
        <authorList>
            <person name="Widen T."/>
            <person name="Larsbrink J."/>
        </authorList>
    </citation>
    <scope>NUCLEOTIDE SEQUENCE [LARGE SCALE GENOMIC DNA]</scope>
    <source>
        <strain evidence="3 4">Mut2</strain>
    </source>
</reference>
<accession>A0ABY9I8G9</accession>
<feature type="region of interest" description="Disordered" evidence="1">
    <location>
        <begin position="292"/>
        <end position="311"/>
    </location>
</feature>
<dbReference type="Gene3D" id="3.30.450.180">
    <property type="match status" value="1"/>
</dbReference>
<evidence type="ECO:0000313" key="3">
    <source>
        <dbReference type="EMBL" id="WLQ43158.1"/>
    </source>
</evidence>
<keyword evidence="4" id="KW-1185">Reference proteome</keyword>
<dbReference type="Gene3D" id="1.10.260.40">
    <property type="entry name" value="lambda repressor-like DNA-binding domains"/>
    <property type="match status" value="1"/>
</dbReference>
<dbReference type="PANTHER" id="PTHR35010:SF2">
    <property type="entry name" value="BLL4672 PROTEIN"/>
    <property type="match status" value="1"/>
</dbReference>